<dbReference type="PANTHER" id="PTHR42811">
    <property type="entry name" value="SERINE ACETYLTRANSFERASE"/>
    <property type="match status" value="1"/>
</dbReference>
<dbReference type="InterPro" id="IPR042122">
    <property type="entry name" value="Ser_AcTrfase_N_sf"/>
</dbReference>
<gene>
    <name evidence="7" type="ORF">EubceDRAFT1_1287</name>
</gene>
<keyword evidence="4 7" id="KW-0808">Transferase</keyword>
<keyword evidence="5" id="KW-0012">Acyltransferase</keyword>
<protein>
    <recommendedName>
        <fullName evidence="2">Serine acetyltransferase</fullName>
    </recommendedName>
</protein>
<dbReference type="UniPathway" id="UPA00136">
    <property type="reaction ID" value="UER00199"/>
</dbReference>
<dbReference type="GO" id="GO:0009001">
    <property type="term" value="F:serine O-acetyltransferase activity"/>
    <property type="evidence" value="ECO:0007669"/>
    <property type="project" value="InterPro"/>
</dbReference>
<dbReference type="InterPro" id="IPR010493">
    <property type="entry name" value="Ser_AcTrfase_N"/>
</dbReference>
<comment type="pathway">
    <text evidence="1">Amino-acid biosynthesis; L-cysteine biosynthesis; L-cysteine from L-serine: step 1/2.</text>
</comment>
<evidence type="ECO:0000256" key="2">
    <source>
        <dbReference type="ARBA" id="ARBA00018522"/>
    </source>
</evidence>
<sequence>MGEKMDDMTRELNKIMQNKKGMEEDKEASRLVDCILRSYEEYPTGTRLNVKNILNRNLIIDVLEKLRQILFPGYYENCRIRAEYVRYIVGEKIEYVQYNLKKQVAIALGTDELCADCEKSVLLQRAEKIVDELLMRIPKIRELLATDIEAFYDGDPAAYSYDEIVLSYPGLMAISTYRIAHVLWELKVPLIPRIMSEYAHAHTGIDIHPGATIGRYFFIDHGTGIVIGATTEIGDHVKIYQGVTLGGISTRKGQALKGVKRHPTIGNNVTIYSGTSVLGGDTIIGDNVTIGGNTFVVHSVPADMKVSARAPELEYSHGEHNRGDYDWVI</sequence>
<organism evidence="7 8">
    <name type="scientific">Eubacterium cellulosolvens (strain ATCC 43171 / JCM 9499 / 6)</name>
    <name type="common">Cillobacterium cellulosolvens</name>
    <dbReference type="NCBI Taxonomy" id="633697"/>
    <lineage>
        <taxon>Bacteria</taxon>
        <taxon>Bacillati</taxon>
        <taxon>Bacillota</taxon>
        <taxon>Clostridia</taxon>
        <taxon>Eubacteriales</taxon>
        <taxon>Eubacteriaceae</taxon>
        <taxon>Eubacterium</taxon>
    </lineage>
</organism>
<dbReference type="Pfam" id="PF06426">
    <property type="entry name" value="SATase_N"/>
    <property type="match status" value="1"/>
</dbReference>
<keyword evidence="3" id="KW-0028">Amino-acid biosynthesis</keyword>
<dbReference type="Gene3D" id="1.10.3130.10">
    <property type="entry name" value="serine acetyltransferase, domain 1"/>
    <property type="match status" value="1"/>
</dbReference>
<evidence type="ECO:0000256" key="1">
    <source>
        <dbReference type="ARBA" id="ARBA00004876"/>
    </source>
</evidence>
<dbReference type="EMBL" id="CM001487">
    <property type="protein sequence ID" value="EIM57102.1"/>
    <property type="molecule type" value="Genomic_DNA"/>
</dbReference>
<dbReference type="AlphaFoldDB" id="I5ATH9"/>
<dbReference type="GO" id="GO:0005737">
    <property type="term" value="C:cytoplasm"/>
    <property type="evidence" value="ECO:0007669"/>
    <property type="project" value="InterPro"/>
</dbReference>
<reference evidence="7 8" key="2">
    <citation type="submission" date="2012-02" db="EMBL/GenBank/DDBJ databases">
        <title>Improved High-Quality Draft sequence of Eubacterium cellulosolvens 6.</title>
        <authorList>
            <consortium name="US DOE Joint Genome Institute"/>
            <person name="Lucas S."/>
            <person name="Han J."/>
            <person name="Lapidus A."/>
            <person name="Cheng J.-F."/>
            <person name="Goodwin L."/>
            <person name="Pitluck S."/>
            <person name="Peters L."/>
            <person name="Mikhailova N."/>
            <person name="Gu W."/>
            <person name="Detter J.C."/>
            <person name="Han C."/>
            <person name="Tapia R."/>
            <person name="Land M."/>
            <person name="Hauser L."/>
            <person name="Kyrpides N."/>
            <person name="Ivanova N."/>
            <person name="Pagani I."/>
            <person name="Johnson E."/>
            <person name="Mukhopadhyay B."/>
            <person name="Anderson I."/>
            <person name="Woyke T."/>
        </authorList>
    </citation>
    <scope>NUCLEOTIDE SEQUENCE [LARGE SCALE GENOMIC DNA]</scope>
    <source>
        <strain evidence="7 8">6</strain>
    </source>
</reference>
<dbReference type="InterPro" id="IPR045304">
    <property type="entry name" value="LbH_SAT"/>
</dbReference>
<reference evidence="7 8" key="1">
    <citation type="submission" date="2010-08" db="EMBL/GenBank/DDBJ databases">
        <authorList>
            <consortium name="US DOE Joint Genome Institute (JGI-PGF)"/>
            <person name="Lucas S."/>
            <person name="Copeland A."/>
            <person name="Lapidus A."/>
            <person name="Cheng J.-F."/>
            <person name="Bruce D."/>
            <person name="Goodwin L."/>
            <person name="Pitluck S."/>
            <person name="Land M.L."/>
            <person name="Hauser L."/>
            <person name="Chang Y.-J."/>
            <person name="Anderson I.J."/>
            <person name="Johnson E."/>
            <person name="Mulhopadhyay B."/>
            <person name="Kyrpides N."/>
            <person name="Woyke T.J."/>
        </authorList>
    </citation>
    <scope>NUCLEOTIDE SEQUENCE [LARGE SCALE GENOMIC DNA]</scope>
    <source>
        <strain evidence="7 8">6</strain>
    </source>
</reference>
<dbReference type="GO" id="GO:0006535">
    <property type="term" value="P:cysteine biosynthetic process from serine"/>
    <property type="evidence" value="ECO:0007669"/>
    <property type="project" value="InterPro"/>
</dbReference>
<dbReference type="STRING" id="633697.EubceDRAFT1_1287"/>
<accession>I5ATH9</accession>
<dbReference type="SUPFAM" id="SSF51161">
    <property type="entry name" value="Trimeric LpxA-like enzymes"/>
    <property type="match status" value="1"/>
</dbReference>
<evidence type="ECO:0000313" key="8">
    <source>
        <dbReference type="Proteomes" id="UP000005753"/>
    </source>
</evidence>
<dbReference type="Proteomes" id="UP000005753">
    <property type="component" value="Chromosome"/>
</dbReference>
<proteinExistence type="predicted"/>
<dbReference type="Gene3D" id="2.160.10.10">
    <property type="entry name" value="Hexapeptide repeat proteins"/>
    <property type="match status" value="1"/>
</dbReference>
<dbReference type="eggNOG" id="COG1045">
    <property type="taxonomic scope" value="Bacteria"/>
</dbReference>
<dbReference type="NCBIfam" id="NF041874">
    <property type="entry name" value="EPS_EpsC"/>
    <property type="match status" value="1"/>
</dbReference>
<feature type="domain" description="Serine acetyltransferase N-terminal" evidence="6">
    <location>
        <begin position="120"/>
        <end position="175"/>
    </location>
</feature>
<dbReference type="HOGENOM" id="CLU_051638_1_1_9"/>
<name>I5ATH9_EUBC6</name>
<dbReference type="InterPro" id="IPR011004">
    <property type="entry name" value="Trimer_LpxA-like_sf"/>
</dbReference>
<dbReference type="InterPro" id="IPR053376">
    <property type="entry name" value="Serine_acetyltransferase"/>
</dbReference>
<evidence type="ECO:0000256" key="3">
    <source>
        <dbReference type="ARBA" id="ARBA00022605"/>
    </source>
</evidence>
<evidence type="ECO:0000259" key="6">
    <source>
        <dbReference type="Pfam" id="PF06426"/>
    </source>
</evidence>
<dbReference type="CDD" id="cd03354">
    <property type="entry name" value="LbH_SAT"/>
    <property type="match status" value="1"/>
</dbReference>
<evidence type="ECO:0000256" key="5">
    <source>
        <dbReference type="ARBA" id="ARBA00023315"/>
    </source>
</evidence>
<keyword evidence="8" id="KW-1185">Reference proteome</keyword>
<evidence type="ECO:0000313" key="7">
    <source>
        <dbReference type="EMBL" id="EIM57102.1"/>
    </source>
</evidence>
<evidence type="ECO:0000256" key="4">
    <source>
        <dbReference type="ARBA" id="ARBA00022679"/>
    </source>
</evidence>